<evidence type="ECO:0000256" key="1">
    <source>
        <dbReference type="SAM" id="MobiDB-lite"/>
    </source>
</evidence>
<proteinExistence type="predicted"/>
<accession>A0A146FL66</accession>
<dbReference type="EMBL" id="BCWF01000021">
    <property type="protein sequence ID" value="GAT26576.1"/>
    <property type="molecule type" value="Genomic_DNA"/>
</dbReference>
<reference evidence="3" key="2">
    <citation type="submission" date="2016-02" db="EMBL/GenBank/DDBJ databases">
        <title>Genome sequencing of Aspergillus luchuensis NBRC 4314.</title>
        <authorList>
            <person name="Yamada O."/>
        </authorList>
    </citation>
    <scope>NUCLEOTIDE SEQUENCE [LARGE SCALE GENOMIC DNA]</scope>
    <source>
        <strain evidence="3">RIB 2604</strain>
    </source>
</reference>
<evidence type="ECO:0000313" key="2">
    <source>
        <dbReference type="EMBL" id="GAT26576.1"/>
    </source>
</evidence>
<dbReference type="Proteomes" id="UP000075230">
    <property type="component" value="Unassembled WGS sequence"/>
</dbReference>
<organism evidence="2 3">
    <name type="scientific">Aspergillus kawachii</name>
    <name type="common">White koji mold</name>
    <name type="synonym">Aspergillus awamori var. kawachi</name>
    <dbReference type="NCBI Taxonomy" id="1069201"/>
    <lineage>
        <taxon>Eukaryota</taxon>
        <taxon>Fungi</taxon>
        <taxon>Dikarya</taxon>
        <taxon>Ascomycota</taxon>
        <taxon>Pezizomycotina</taxon>
        <taxon>Eurotiomycetes</taxon>
        <taxon>Eurotiomycetidae</taxon>
        <taxon>Eurotiales</taxon>
        <taxon>Aspergillaceae</taxon>
        <taxon>Aspergillus</taxon>
        <taxon>Aspergillus subgen. Circumdati</taxon>
    </lineage>
</organism>
<sequence>MGNNERAIPFEKVVEKSLFPTCLVCVQLREDTEPVMAVKLVTIPLLEKRGRRWGTGVKQSFSDEAPKNGLEHHSAINLARKEKVESGSATAMVGLRLQRAHGGEGKIKGKVAMMERRMEENCREKHKEGGMPEKPVNDD</sequence>
<protein>
    <submittedName>
        <fullName evidence="2">Beta-glucosidase A</fullName>
    </submittedName>
</protein>
<feature type="region of interest" description="Disordered" evidence="1">
    <location>
        <begin position="118"/>
        <end position="139"/>
    </location>
</feature>
<reference evidence="2 3" key="1">
    <citation type="journal article" date="2016" name="DNA Res.">
        <title>Genome sequence of Aspergillus luchuensis NBRC 4314.</title>
        <authorList>
            <person name="Yamada O."/>
            <person name="Machida M."/>
            <person name="Hosoyama A."/>
            <person name="Goto M."/>
            <person name="Takahashi T."/>
            <person name="Futagami T."/>
            <person name="Yamagata Y."/>
            <person name="Takeuchi M."/>
            <person name="Kobayashi T."/>
            <person name="Koike H."/>
            <person name="Abe K."/>
            <person name="Asai K."/>
            <person name="Arita M."/>
            <person name="Fujita N."/>
            <person name="Fukuda K."/>
            <person name="Higa K."/>
            <person name="Horikawa H."/>
            <person name="Ishikawa T."/>
            <person name="Jinno K."/>
            <person name="Kato Y."/>
            <person name="Kirimura K."/>
            <person name="Mizutani O."/>
            <person name="Nakasone K."/>
            <person name="Sano M."/>
            <person name="Shiraishi Y."/>
            <person name="Tsukahara M."/>
            <person name="Gomi K."/>
        </authorList>
    </citation>
    <scope>NUCLEOTIDE SEQUENCE [LARGE SCALE GENOMIC DNA]</scope>
    <source>
        <strain evidence="2 3">RIB 2604</strain>
    </source>
</reference>
<dbReference type="AlphaFoldDB" id="A0A146FL66"/>
<gene>
    <name evidence="2" type="ORF">RIB2604_02102560</name>
</gene>
<comment type="caution">
    <text evidence="2">The sequence shown here is derived from an EMBL/GenBank/DDBJ whole genome shotgun (WGS) entry which is preliminary data.</text>
</comment>
<name>A0A146FL66_ASPKA</name>
<evidence type="ECO:0000313" key="3">
    <source>
        <dbReference type="Proteomes" id="UP000075230"/>
    </source>
</evidence>